<feature type="compositionally biased region" description="Polar residues" evidence="1">
    <location>
        <begin position="18"/>
        <end position="28"/>
    </location>
</feature>
<name>A0AAV0YHM3_VICFA</name>
<dbReference type="AlphaFoldDB" id="A0AAV0YHM3"/>
<comment type="caution">
    <text evidence="2">The sequence shown here is derived from an EMBL/GenBank/DDBJ whole genome shotgun (WGS) entry which is preliminary data.</text>
</comment>
<reference evidence="2 3" key="1">
    <citation type="submission" date="2023-01" db="EMBL/GenBank/DDBJ databases">
        <authorList>
            <person name="Kreplak J."/>
        </authorList>
    </citation>
    <scope>NUCLEOTIDE SEQUENCE [LARGE SCALE GENOMIC DNA]</scope>
</reference>
<evidence type="ECO:0000313" key="3">
    <source>
        <dbReference type="Proteomes" id="UP001157006"/>
    </source>
</evidence>
<keyword evidence="3" id="KW-1185">Reference proteome</keyword>
<evidence type="ECO:0000313" key="2">
    <source>
        <dbReference type="EMBL" id="CAI8584028.1"/>
    </source>
</evidence>
<feature type="compositionally biased region" description="Basic residues" evidence="1">
    <location>
        <begin position="1"/>
        <end position="13"/>
    </location>
</feature>
<sequence>MTKSTATRKRGRPLKATLSPTKSISDSQSAIAKEKEAIALEESEEVKVDEVLVENGEESVMKLGFSPNPKNGANEIEKEIQQFKRMLSYGWMLSAVIVRQRMVNPSSLLLKKLSMVKRWLKLRRRM</sequence>
<dbReference type="Proteomes" id="UP001157006">
    <property type="component" value="Unassembled WGS sequence"/>
</dbReference>
<protein>
    <submittedName>
        <fullName evidence="2">Uncharacterized protein</fullName>
    </submittedName>
</protein>
<feature type="region of interest" description="Disordered" evidence="1">
    <location>
        <begin position="1"/>
        <end position="29"/>
    </location>
</feature>
<evidence type="ECO:0000256" key="1">
    <source>
        <dbReference type="SAM" id="MobiDB-lite"/>
    </source>
</evidence>
<proteinExistence type="predicted"/>
<dbReference type="EMBL" id="CATIWC010001328">
    <property type="protein sequence ID" value="CAI8584028.1"/>
    <property type="molecule type" value="Genomic_DNA"/>
</dbReference>
<gene>
    <name evidence="2" type="ORF">VFH_U055480</name>
</gene>
<accession>A0AAV0YHM3</accession>
<organism evidence="2 3">
    <name type="scientific">Vicia faba</name>
    <name type="common">Broad bean</name>
    <name type="synonym">Faba vulgaris</name>
    <dbReference type="NCBI Taxonomy" id="3906"/>
    <lineage>
        <taxon>Eukaryota</taxon>
        <taxon>Viridiplantae</taxon>
        <taxon>Streptophyta</taxon>
        <taxon>Embryophyta</taxon>
        <taxon>Tracheophyta</taxon>
        <taxon>Spermatophyta</taxon>
        <taxon>Magnoliopsida</taxon>
        <taxon>eudicotyledons</taxon>
        <taxon>Gunneridae</taxon>
        <taxon>Pentapetalae</taxon>
        <taxon>rosids</taxon>
        <taxon>fabids</taxon>
        <taxon>Fabales</taxon>
        <taxon>Fabaceae</taxon>
        <taxon>Papilionoideae</taxon>
        <taxon>50 kb inversion clade</taxon>
        <taxon>NPAAA clade</taxon>
        <taxon>Hologalegina</taxon>
        <taxon>IRL clade</taxon>
        <taxon>Fabeae</taxon>
        <taxon>Vicia</taxon>
    </lineage>
</organism>